<dbReference type="OrthoDB" id="252884at2"/>
<protein>
    <submittedName>
        <fullName evidence="2">Uncharacterized protein</fullName>
    </submittedName>
</protein>
<accession>A0A5C5V3D7</accession>
<name>A0A5C5V3D7_9BACT</name>
<reference evidence="2 3" key="1">
    <citation type="submission" date="2019-02" db="EMBL/GenBank/DDBJ databases">
        <title>Deep-cultivation of Planctomycetes and their phenomic and genomic characterization uncovers novel biology.</title>
        <authorList>
            <person name="Wiegand S."/>
            <person name="Jogler M."/>
            <person name="Boedeker C."/>
            <person name="Pinto D."/>
            <person name="Vollmers J."/>
            <person name="Rivas-Marin E."/>
            <person name="Kohn T."/>
            <person name="Peeters S.H."/>
            <person name="Heuer A."/>
            <person name="Rast P."/>
            <person name="Oberbeckmann S."/>
            <person name="Bunk B."/>
            <person name="Jeske O."/>
            <person name="Meyerdierks A."/>
            <person name="Storesund J.E."/>
            <person name="Kallscheuer N."/>
            <person name="Luecker S."/>
            <person name="Lage O.M."/>
            <person name="Pohl T."/>
            <person name="Merkel B.J."/>
            <person name="Hornburger P."/>
            <person name="Mueller R.-W."/>
            <person name="Bruemmer F."/>
            <person name="Labrenz M."/>
            <person name="Spormann A.M."/>
            <person name="Op Den Camp H."/>
            <person name="Overmann J."/>
            <person name="Amann R."/>
            <person name="Jetten M.S.M."/>
            <person name="Mascher T."/>
            <person name="Medema M.H."/>
            <person name="Devos D.P."/>
            <person name="Kaster A.-K."/>
            <person name="Ovreas L."/>
            <person name="Rohde M."/>
            <person name="Galperin M.Y."/>
            <person name="Jogler C."/>
        </authorList>
    </citation>
    <scope>NUCLEOTIDE SEQUENCE [LARGE SCALE GENOMIC DNA]</scope>
    <source>
        <strain evidence="2 3">KOR34</strain>
    </source>
</reference>
<evidence type="ECO:0000313" key="3">
    <source>
        <dbReference type="Proteomes" id="UP000316714"/>
    </source>
</evidence>
<dbReference type="RefSeq" id="WP_146567979.1">
    <property type="nucleotide sequence ID" value="NZ_SIHJ01000003.1"/>
</dbReference>
<proteinExistence type="predicted"/>
<feature type="transmembrane region" description="Helical" evidence="1">
    <location>
        <begin position="28"/>
        <end position="48"/>
    </location>
</feature>
<organism evidence="2 3">
    <name type="scientific">Posidoniimonas corsicana</name>
    <dbReference type="NCBI Taxonomy" id="1938618"/>
    <lineage>
        <taxon>Bacteria</taxon>
        <taxon>Pseudomonadati</taxon>
        <taxon>Planctomycetota</taxon>
        <taxon>Planctomycetia</taxon>
        <taxon>Pirellulales</taxon>
        <taxon>Lacipirellulaceae</taxon>
        <taxon>Posidoniimonas</taxon>
    </lineage>
</organism>
<evidence type="ECO:0000313" key="2">
    <source>
        <dbReference type="EMBL" id="TWT32530.1"/>
    </source>
</evidence>
<comment type="caution">
    <text evidence="2">The sequence shown here is derived from an EMBL/GenBank/DDBJ whole genome shotgun (WGS) entry which is preliminary data.</text>
</comment>
<sequence>MIGLIVVVVVLIATIVLAIFASKVWHWAHVLVVAGLVLATVGYSNLGYRVLENKAKYQRAEANSLKQLENVERQIEAIDRGSDSTPSLGDLEFQLRMVNRVRGRLWEDVRALGAPNNDTLMVTVGVAEDAPPMNVSEGAILYAFERGDPSQGASYIGEFRVVQAAPRQLQLEPVLQMHNADLDRYFNSAAEGRPWTLHETMPVDNYEMFADLTDEQLQAILPEGSVEEYVRHGGPTQPDDDPRRIMGIDADGKLVGPESMDTAQQKIYFRQLRDYAFEFQEQAKRQRELRSEGLAMQSNLKQMQAALDGAKKHGEFRNEEQRKLKHDLAGVQRDLKTITDHLAAVQRQADRAKQLLTQTLAANVSTAQRLASVQAALIGASDLDSNPTPARGAIDSHAL</sequence>
<gene>
    <name evidence="2" type="ORF">KOR34_42930</name>
</gene>
<keyword evidence="1" id="KW-0812">Transmembrane</keyword>
<evidence type="ECO:0000256" key="1">
    <source>
        <dbReference type="SAM" id="Phobius"/>
    </source>
</evidence>
<dbReference type="AlphaFoldDB" id="A0A5C5V3D7"/>
<keyword evidence="3" id="KW-1185">Reference proteome</keyword>
<dbReference type="Proteomes" id="UP000316714">
    <property type="component" value="Unassembled WGS sequence"/>
</dbReference>
<keyword evidence="1" id="KW-1133">Transmembrane helix</keyword>
<dbReference type="EMBL" id="SIHJ01000003">
    <property type="protein sequence ID" value="TWT32530.1"/>
    <property type="molecule type" value="Genomic_DNA"/>
</dbReference>
<keyword evidence="1" id="KW-0472">Membrane</keyword>